<organism evidence="2">
    <name type="scientific">marine metagenome</name>
    <dbReference type="NCBI Taxonomy" id="408172"/>
    <lineage>
        <taxon>unclassified sequences</taxon>
        <taxon>metagenomes</taxon>
        <taxon>ecological metagenomes</taxon>
    </lineage>
</organism>
<protein>
    <submittedName>
        <fullName evidence="2">Uncharacterized protein</fullName>
    </submittedName>
</protein>
<evidence type="ECO:0000256" key="1">
    <source>
        <dbReference type="SAM" id="MobiDB-lite"/>
    </source>
</evidence>
<reference evidence="2" key="1">
    <citation type="submission" date="2018-05" db="EMBL/GenBank/DDBJ databases">
        <authorList>
            <person name="Lanie J.A."/>
            <person name="Ng W.-L."/>
            <person name="Kazmierczak K.M."/>
            <person name="Andrzejewski T.M."/>
            <person name="Davidsen T.M."/>
            <person name="Wayne K.J."/>
            <person name="Tettelin H."/>
            <person name="Glass J.I."/>
            <person name="Rusch D."/>
            <person name="Podicherti R."/>
            <person name="Tsui H.-C.T."/>
            <person name="Winkler M.E."/>
        </authorList>
    </citation>
    <scope>NUCLEOTIDE SEQUENCE</scope>
</reference>
<dbReference type="AlphaFoldDB" id="A0A382K1S1"/>
<feature type="compositionally biased region" description="Basic and acidic residues" evidence="1">
    <location>
        <begin position="1"/>
        <end position="40"/>
    </location>
</feature>
<sequence>MADPDAEKRKRESEKKAKDKEALATKHSNERLKASQDAKKTKITLVARQKRERESMKETKKIKEDWIEDKIIYKLLDKDEVRAAKKFNAMNKSQKMKFLDAVETISSRNHGYTDDEVVSALQDYNIDISKAARKKWEQLEIQQEAEDMHKYVNILSLERSVNLWAEAAKEESKDPEPVSGSKTLTKKSQNKVEINPAEKMPQNKCGI</sequence>
<name>A0A382K1S1_9ZZZZ</name>
<feature type="region of interest" description="Disordered" evidence="1">
    <location>
        <begin position="1"/>
        <end position="41"/>
    </location>
</feature>
<evidence type="ECO:0000313" key="2">
    <source>
        <dbReference type="EMBL" id="SVC17463.1"/>
    </source>
</evidence>
<dbReference type="EMBL" id="UINC01077387">
    <property type="protein sequence ID" value="SVC17463.1"/>
    <property type="molecule type" value="Genomic_DNA"/>
</dbReference>
<gene>
    <name evidence="2" type="ORF">METZ01_LOCUS270317</name>
</gene>
<accession>A0A382K1S1</accession>
<proteinExistence type="predicted"/>
<feature type="region of interest" description="Disordered" evidence="1">
    <location>
        <begin position="168"/>
        <end position="207"/>
    </location>
</feature>